<gene>
    <name evidence="3" type="ORF">BIY22_16615</name>
</gene>
<accession>A0A1Q9HN47</accession>
<sequence length="441" mass="50009">MAHITQGFCEVRNRVVIGLVGIVAMIVSALLPAYGQTKGRELVILTTFSREPLNALIVHFNQLYPDVEVRLIHRRTQSAIQLLNRRYMQDVDLVLSSSPFLMQKLATHSRLHSISWRTERPVWIEPFILPPKEQVAVLGYSGAGIVWNQDYLSANKLPVPKSFVALTDPIYFEHITMSTPSRSGTTQMMIESILHQYGWRDGWRIILNIGANLGTISARSFGVSDYVAKGQFGVGPTIDSYALILQQEFEHLRFSYDQDFTLMPTYIAEIASNSHDQYAAKFIQILLSSQVQTTLDKSSFSKHAMADKSLYSEKIPTINFTDVLGREQLVNKIFDMAVTKRLPMLKDSWLALHTVEKQLTNAEQLAELETLKALLFSVPFSEQEIESLANKLTMLNTQSELEKNQMEVLLAEFDHYLALELATSLVEVEDKLRQLKLEANL</sequence>
<keyword evidence="1" id="KW-0732">Signal</keyword>
<proteinExistence type="predicted"/>
<dbReference type="EMBL" id="MJMJ01000005">
    <property type="protein sequence ID" value="OLQ92148.1"/>
    <property type="molecule type" value="Genomic_DNA"/>
</dbReference>
<keyword evidence="2" id="KW-0812">Transmembrane</keyword>
<name>A0A1Q9HN47_9VIBR</name>
<feature type="transmembrane region" description="Helical" evidence="2">
    <location>
        <begin position="15"/>
        <end position="35"/>
    </location>
</feature>
<dbReference type="Proteomes" id="UP000186313">
    <property type="component" value="Unassembled WGS sequence"/>
</dbReference>
<reference evidence="3 4" key="1">
    <citation type="submission" date="2016-09" db="EMBL/GenBank/DDBJ databases">
        <title>Genomic Taxonomy of the Vibrionaceae.</title>
        <authorList>
            <person name="Gonzalez-Castillo A."/>
            <person name="Gomez-Gil B."/>
            <person name="Enciso-Ibarra K."/>
        </authorList>
    </citation>
    <scope>NUCLEOTIDE SEQUENCE [LARGE SCALE GENOMIC DNA]</scope>
    <source>
        <strain evidence="3 4">CAIM 703</strain>
    </source>
</reference>
<dbReference type="PANTHER" id="PTHR30006">
    <property type="entry name" value="THIAMINE-BINDING PERIPLASMIC PROTEIN-RELATED"/>
    <property type="match status" value="1"/>
</dbReference>
<dbReference type="GO" id="GO:0030288">
    <property type="term" value="C:outer membrane-bounded periplasmic space"/>
    <property type="evidence" value="ECO:0007669"/>
    <property type="project" value="TreeGrafter"/>
</dbReference>
<dbReference type="STRING" id="1381081.BIY22_16615"/>
<comment type="caution">
    <text evidence="3">The sequence shown here is derived from an EMBL/GenBank/DDBJ whole genome shotgun (WGS) entry which is preliminary data.</text>
</comment>
<evidence type="ECO:0000256" key="1">
    <source>
        <dbReference type="ARBA" id="ARBA00022729"/>
    </source>
</evidence>
<dbReference type="PANTHER" id="PTHR30006:SF25">
    <property type="entry name" value="PHOSPHOGLYCERATE TRANSPORT REGULATORY PROTEIN PGTC"/>
    <property type="match status" value="1"/>
</dbReference>
<protein>
    <submittedName>
        <fullName evidence="3">ABC transporter substrate-binding protein</fullName>
    </submittedName>
</protein>
<evidence type="ECO:0000256" key="2">
    <source>
        <dbReference type="SAM" id="Phobius"/>
    </source>
</evidence>
<dbReference type="AlphaFoldDB" id="A0A1Q9HN47"/>
<dbReference type="Pfam" id="PF13343">
    <property type="entry name" value="SBP_bac_6"/>
    <property type="match status" value="1"/>
</dbReference>
<keyword evidence="2" id="KW-1133">Transmembrane helix</keyword>
<evidence type="ECO:0000313" key="4">
    <source>
        <dbReference type="Proteomes" id="UP000186313"/>
    </source>
</evidence>
<dbReference type="SUPFAM" id="SSF53850">
    <property type="entry name" value="Periplasmic binding protein-like II"/>
    <property type="match status" value="1"/>
</dbReference>
<keyword evidence="2" id="KW-0472">Membrane</keyword>
<organism evidence="3 4">
    <name type="scientific">Vibrio panuliri</name>
    <dbReference type="NCBI Taxonomy" id="1381081"/>
    <lineage>
        <taxon>Bacteria</taxon>
        <taxon>Pseudomonadati</taxon>
        <taxon>Pseudomonadota</taxon>
        <taxon>Gammaproteobacteria</taxon>
        <taxon>Vibrionales</taxon>
        <taxon>Vibrionaceae</taxon>
        <taxon>Vibrio</taxon>
    </lineage>
</organism>
<evidence type="ECO:0000313" key="3">
    <source>
        <dbReference type="EMBL" id="OLQ92148.1"/>
    </source>
</evidence>
<dbReference type="Gene3D" id="3.40.190.10">
    <property type="entry name" value="Periplasmic binding protein-like II"/>
    <property type="match status" value="2"/>
</dbReference>